<dbReference type="PANTHER" id="PTHR12226">
    <property type="entry name" value="MANNOSE-P-DOLICHOL UTILIZATION DEFECT 1 LEC35 -RELATED"/>
    <property type="match status" value="1"/>
</dbReference>
<feature type="transmembrane region" description="Helical" evidence="9">
    <location>
        <begin position="147"/>
        <end position="166"/>
    </location>
</feature>
<evidence type="ECO:0000256" key="8">
    <source>
        <dbReference type="PIRNR" id="PIRNR023381"/>
    </source>
</evidence>
<protein>
    <recommendedName>
        <fullName evidence="8">Solute carrier family 66 member 3</fullName>
    </recommendedName>
</protein>
<dbReference type="KEGG" id="cten:18246153"/>
<evidence type="ECO:0000256" key="7">
    <source>
        <dbReference type="ARBA" id="ARBA00038475"/>
    </source>
</evidence>
<dbReference type="GeneID" id="18246153"/>
<dbReference type="Pfam" id="PF04193">
    <property type="entry name" value="PQ-loop"/>
    <property type="match status" value="1"/>
</dbReference>
<evidence type="ECO:0000256" key="9">
    <source>
        <dbReference type="SAM" id="Phobius"/>
    </source>
</evidence>
<name>G3BBU7_CANTC</name>
<feature type="transmembrane region" description="Helical" evidence="9">
    <location>
        <begin position="235"/>
        <end position="259"/>
    </location>
</feature>
<feature type="transmembrane region" description="Helical" evidence="9">
    <location>
        <begin position="34"/>
        <end position="54"/>
    </location>
</feature>
<dbReference type="OrthoDB" id="271506at2759"/>
<dbReference type="GO" id="GO:0016020">
    <property type="term" value="C:membrane"/>
    <property type="evidence" value="ECO:0007669"/>
    <property type="project" value="UniProtKB-SubCell"/>
</dbReference>
<evidence type="ECO:0000256" key="1">
    <source>
        <dbReference type="ARBA" id="ARBA00004141"/>
    </source>
</evidence>
<dbReference type="InterPro" id="IPR016817">
    <property type="entry name" value="MannP-dilichol_defect-1"/>
</dbReference>
<dbReference type="Proteomes" id="UP000000707">
    <property type="component" value="Unassembled WGS sequence"/>
</dbReference>
<keyword evidence="3 8" id="KW-0812">Transmembrane</keyword>
<evidence type="ECO:0000256" key="3">
    <source>
        <dbReference type="ARBA" id="ARBA00022692"/>
    </source>
</evidence>
<evidence type="ECO:0000256" key="6">
    <source>
        <dbReference type="ARBA" id="ARBA00023136"/>
    </source>
</evidence>
<comment type="subcellular location">
    <subcellularLocation>
        <location evidence="1 8">Membrane</location>
        <topology evidence="1 8">Multi-pass membrane protein</topology>
    </subcellularLocation>
</comment>
<dbReference type="eggNOG" id="KOG3211">
    <property type="taxonomic scope" value="Eukaryota"/>
</dbReference>
<evidence type="ECO:0000256" key="4">
    <source>
        <dbReference type="ARBA" id="ARBA00022737"/>
    </source>
</evidence>
<dbReference type="InterPro" id="IPR006603">
    <property type="entry name" value="PQ-loop_rpt"/>
</dbReference>
<dbReference type="Gene3D" id="1.20.1280.290">
    <property type="match status" value="1"/>
</dbReference>
<proteinExistence type="inferred from homology"/>
<dbReference type="EMBL" id="GL996528">
    <property type="protein sequence ID" value="EGV60083.1"/>
    <property type="molecule type" value="Genomic_DNA"/>
</dbReference>
<keyword evidence="11" id="KW-1185">Reference proteome</keyword>
<reference evidence="10 11" key="1">
    <citation type="journal article" date="2011" name="Proc. Natl. Acad. Sci. U.S.A.">
        <title>Comparative genomics of xylose-fermenting fungi for enhanced biofuel production.</title>
        <authorList>
            <person name="Wohlbach D.J."/>
            <person name="Kuo A."/>
            <person name="Sato T.K."/>
            <person name="Potts K.M."/>
            <person name="Salamov A.A."/>
            <person name="LaButti K.M."/>
            <person name="Sun H."/>
            <person name="Clum A."/>
            <person name="Pangilinan J.L."/>
            <person name="Lindquist E.A."/>
            <person name="Lucas S."/>
            <person name="Lapidus A."/>
            <person name="Jin M."/>
            <person name="Gunawan C."/>
            <person name="Balan V."/>
            <person name="Dale B.E."/>
            <person name="Jeffries T.W."/>
            <person name="Zinkel R."/>
            <person name="Barry K.W."/>
            <person name="Grigoriev I.V."/>
            <person name="Gasch A.P."/>
        </authorList>
    </citation>
    <scope>NUCLEOTIDE SEQUENCE [LARGE SCALE GENOMIC DNA]</scope>
    <source>
        <strain evidence="11">ATCC 10573 / BCRC 21748 / CBS 615 / JCM 9827 / NBRC 10315 / NRRL Y-1498 / VKM Y-70</strain>
    </source>
</reference>
<dbReference type="RefSeq" id="XP_006689297.1">
    <property type="nucleotide sequence ID" value="XM_006689234.1"/>
</dbReference>
<evidence type="ECO:0000313" key="11">
    <source>
        <dbReference type="Proteomes" id="UP000000707"/>
    </source>
</evidence>
<accession>G3BBU7</accession>
<dbReference type="HOGENOM" id="CLU_1016031_0_0_1"/>
<comment type="similarity">
    <text evidence="7">Belongs to the MPDU1 (TC 2.A.43.3) family.</text>
</comment>
<sequence>MGPPILQLLKTLIDPRVSKKMILQMAYGQLKMVGLAKVLSLLLSSSIVGVSSIIKIPQIRKIINPRLLDQRISVAQGLSLEGISLESFNYLIHVIYNQQNNNPFVGYGEALLLGLQNIAIILLIEYYKARSKLRVTDLAEKEQINEAVAQLARPVAIVIGAVVLLAKVLPSSAISGLQLLSIPFSIASKIPQIKRNHDLKSTTHLASVTINANVLGSLIRVFTTVSNFDKLGRDYILLAGYTSSFALNAVLAGQCYIYGKADKKSE</sequence>
<dbReference type="STRING" id="590646.G3BBU7"/>
<dbReference type="PANTHER" id="PTHR12226:SF2">
    <property type="entry name" value="MANNOSE-P-DOLICHOL UTILIZATION DEFECT 1 PROTEIN"/>
    <property type="match status" value="1"/>
</dbReference>
<evidence type="ECO:0000313" key="10">
    <source>
        <dbReference type="EMBL" id="EGV60083.1"/>
    </source>
</evidence>
<keyword evidence="2" id="KW-0813">Transport</keyword>
<keyword evidence="5 8" id="KW-1133">Transmembrane helix</keyword>
<keyword evidence="4" id="KW-0677">Repeat</keyword>
<dbReference type="PIRSF" id="PIRSF023381">
    <property type="entry name" value="MannP-dilichol_defect-1p"/>
    <property type="match status" value="1"/>
</dbReference>
<evidence type="ECO:0000256" key="2">
    <source>
        <dbReference type="ARBA" id="ARBA00022448"/>
    </source>
</evidence>
<keyword evidence="6 8" id="KW-0472">Membrane</keyword>
<evidence type="ECO:0000256" key="5">
    <source>
        <dbReference type="ARBA" id="ARBA00022989"/>
    </source>
</evidence>
<organism evidence="11">
    <name type="scientific">Candida tenuis (strain ATCC 10573 / BCRC 21748 / CBS 615 / JCM 9827 / NBRC 10315 / NRRL Y-1498 / VKM Y-70)</name>
    <name type="common">Yeast</name>
    <name type="synonym">Yamadazyma tenuis</name>
    <dbReference type="NCBI Taxonomy" id="590646"/>
    <lineage>
        <taxon>Eukaryota</taxon>
        <taxon>Fungi</taxon>
        <taxon>Dikarya</taxon>
        <taxon>Ascomycota</taxon>
        <taxon>Saccharomycotina</taxon>
        <taxon>Pichiomycetes</taxon>
        <taxon>Debaryomycetaceae</taxon>
        <taxon>Yamadazyma</taxon>
    </lineage>
</organism>
<dbReference type="AlphaFoldDB" id="G3BBU7"/>
<gene>
    <name evidence="10" type="ORF">CANTEDRAFT_109928</name>
</gene>